<dbReference type="SUPFAM" id="SSF51101">
    <property type="entry name" value="Mannose-binding lectins"/>
    <property type="match status" value="1"/>
</dbReference>
<sequence length="736" mass="81854">MAGILPYAFLLAVSQWFADSTFICREDWPYGFSQEQVAFFGYHHAVGQCKGDPFVIASTGLEQIEAWTSKDHEGIALRLRYSIGGEVARFAGEPNFSSPESHCDFVGQKLDKVIVFTTKVQKNQTYHNTEGSPITPESPYIQGIEFVQDDQRCLIGKDQGLGYHFSPNYRFHLLGLWGRASTSITQIGVLMQPLQHREVWAGRTVFLPDYAQSVAYNEDGSLRCAGGTSGRFFVDVSHKGIQELGVYAGAEGLITALRFRFVGSEEYIRIGQAVDLSNVDEQCTLHFSPKEVLVSLRLFQHPTWDFFGRLELQTSNGQSCEAGEGDPNRSIALEGSQNNTALLGFWGTQGDAIDCLGALVGNTTSMLTDPDPGTIALDAYNALIAVFAGAVLVSAGLVLWFRHRHDRASRLQKLGRLQRSVSKLEDIHQELDRTNYQCLAWLLSFWAAARKRRAHRLLQEAAASAAGGPVFWGLTVMQLSEFYQQHDAYLIDYCCDHVLSHAGFEHVCLRNPCPHRHGSCIFRQPALAEDVRSLPRLVPNMHVVVPLLVKPATEVHDGIYGLATLANLESPKSVETFVSHCWSEPFQDFVATLETIRLNTVVWVCSFAIPQNMDISEQLKSEPMSSPFAIALLKAECVLLAVDETFEPLTRSWCCYELYLAISKGTRVEIRGGTNNKGFYGKLAAASQTVDIRHCRATDSRDHAKIMAALKGSEDLVNRKIRERVEDTAQFVKALT</sequence>
<dbReference type="EMBL" id="CAXAMM010016080">
    <property type="protein sequence ID" value="CAK9037987.1"/>
    <property type="molecule type" value="Genomic_DNA"/>
</dbReference>
<organism evidence="1 2">
    <name type="scientific">Durusdinium trenchii</name>
    <dbReference type="NCBI Taxonomy" id="1381693"/>
    <lineage>
        <taxon>Eukaryota</taxon>
        <taxon>Sar</taxon>
        <taxon>Alveolata</taxon>
        <taxon>Dinophyceae</taxon>
        <taxon>Suessiales</taxon>
        <taxon>Symbiodiniaceae</taxon>
        <taxon>Durusdinium</taxon>
    </lineage>
</organism>
<keyword evidence="2" id="KW-1185">Reference proteome</keyword>
<dbReference type="InterPro" id="IPR001229">
    <property type="entry name" value="Jacalin-like_lectin_dom"/>
</dbReference>
<dbReference type="Gene3D" id="2.100.10.30">
    <property type="entry name" value="Jacalin-like lectin domain"/>
    <property type="match status" value="1"/>
</dbReference>
<name>A0ABP0LI58_9DINO</name>
<accession>A0ABP0LI58</accession>
<reference evidence="1 2" key="1">
    <citation type="submission" date="2024-02" db="EMBL/GenBank/DDBJ databases">
        <authorList>
            <person name="Chen Y."/>
            <person name="Shah S."/>
            <person name="Dougan E. K."/>
            <person name="Thang M."/>
            <person name="Chan C."/>
        </authorList>
    </citation>
    <scope>NUCLEOTIDE SEQUENCE [LARGE SCALE GENOMIC DNA]</scope>
</reference>
<comment type="caution">
    <text evidence="1">The sequence shown here is derived from an EMBL/GenBank/DDBJ whole genome shotgun (WGS) entry which is preliminary data.</text>
</comment>
<gene>
    <name evidence="1" type="ORF">SCF082_LOCUS22407</name>
</gene>
<protein>
    <submittedName>
        <fullName evidence="1">Uncharacterized protein</fullName>
    </submittedName>
</protein>
<dbReference type="Proteomes" id="UP001642464">
    <property type="component" value="Unassembled WGS sequence"/>
</dbReference>
<dbReference type="Pfam" id="PF01419">
    <property type="entry name" value="Jacalin"/>
    <property type="match status" value="1"/>
</dbReference>
<dbReference type="InterPro" id="IPR036404">
    <property type="entry name" value="Jacalin-like_lectin_dom_sf"/>
</dbReference>
<evidence type="ECO:0000313" key="2">
    <source>
        <dbReference type="Proteomes" id="UP001642464"/>
    </source>
</evidence>
<evidence type="ECO:0000313" key="1">
    <source>
        <dbReference type="EMBL" id="CAK9037987.1"/>
    </source>
</evidence>
<proteinExistence type="predicted"/>